<dbReference type="AlphaFoldDB" id="A0A9N9SZT2"/>
<keyword evidence="2" id="KW-1185">Reference proteome</keyword>
<accession>A0A9N9SZT2</accession>
<dbReference type="OrthoDB" id="7570424at2759"/>
<name>A0A9N9SZT2_DIABA</name>
<dbReference type="EMBL" id="OU898281">
    <property type="protein sequence ID" value="CAG9835774.1"/>
    <property type="molecule type" value="Genomic_DNA"/>
</dbReference>
<gene>
    <name evidence="1" type="ORF">DIABBA_LOCUS8938</name>
</gene>
<evidence type="ECO:0000313" key="1">
    <source>
        <dbReference type="EMBL" id="CAG9835774.1"/>
    </source>
</evidence>
<protein>
    <submittedName>
        <fullName evidence="1">Uncharacterized protein</fullName>
    </submittedName>
</protein>
<reference evidence="1" key="1">
    <citation type="submission" date="2022-01" db="EMBL/GenBank/DDBJ databases">
        <authorList>
            <person name="King R."/>
        </authorList>
    </citation>
    <scope>NUCLEOTIDE SEQUENCE</scope>
</reference>
<sequence length="225" mass="26098">MAGLDSFLTSTRRDYKWPYPKPMVSKPSEPPARVKHNNDYVARLVEPYCHCDFHLYEPEMGRYKKLAQKEMQLYQELEELSKKMAILSSDILDHPCDTDDEKMKTIYQTDYIKKGLPLTSYKKLTAAIDSPVGIPVKGEIIGLGRGYRDPTKFRFNTFPKPFVDVCSQIGFQRTPTAIEDWFVHRTGTSEYHDTINNMGLNIMKSRQQYTEPLLSTRGREDDPCR</sequence>
<dbReference type="Proteomes" id="UP001153709">
    <property type="component" value="Chromosome 6"/>
</dbReference>
<organism evidence="1 2">
    <name type="scientific">Diabrotica balteata</name>
    <name type="common">Banded cucumber beetle</name>
    <dbReference type="NCBI Taxonomy" id="107213"/>
    <lineage>
        <taxon>Eukaryota</taxon>
        <taxon>Metazoa</taxon>
        <taxon>Ecdysozoa</taxon>
        <taxon>Arthropoda</taxon>
        <taxon>Hexapoda</taxon>
        <taxon>Insecta</taxon>
        <taxon>Pterygota</taxon>
        <taxon>Neoptera</taxon>
        <taxon>Endopterygota</taxon>
        <taxon>Coleoptera</taxon>
        <taxon>Polyphaga</taxon>
        <taxon>Cucujiformia</taxon>
        <taxon>Chrysomeloidea</taxon>
        <taxon>Chrysomelidae</taxon>
        <taxon>Galerucinae</taxon>
        <taxon>Diabroticina</taxon>
        <taxon>Diabroticites</taxon>
        <taxon>Diabrotica</taxon>
    </lineage>
</organism>
<proteinExistence type="predicted"/>
<evidence type="ECO:0000313" key="2">
    <source>
        <dbReference type="Proteomes" id="UP001153709"/>
    </source>
</evidence>